<proteinExistence type="predicted"/>
<organism evidence="1 2">
    <name type="scientific">Aspergillus violaceofuscus (strain CBS 115571)</name>
    <dbReference type="NCBI Taxonomy" id="1450538"/>
    <lineage>
        <taxon>Eukaryota</taxon>
        <taxon>Fungi</taxon>
        <taxon>Dikarya</taxon>
        <taxon>Ascomycota</taxon>
        <taxon>Pezizomycotina</taxon>
        <taxon>Eurotiomycetes</taxon>
        <taxon>Eurotiomycetidae</taxon>
        <taxon>Eurotiales</taxon>
        <taxon>Aspergillaceae</taxon>
        <taxon>Aspergillus</taxon>
    </lineage>
</organism>
<dbReference type="AlphaFoldDB" id="A0A2V5H4D3"/>
<evidence type="ECO:0000313" key="2">
    <source>
        <dbReference type="Proteomes" id="UP000249829"/>
    </source>
</evidence>
<dbReference type="EMBL" id="KZ825169">
    <property type="protein sequence ID" value="PYI16464.1"/>
    <property type="molecule type" value="Genomic_DNA"/>
</dbReference>
<reference evidence="1 2" key="1">
    <citation type="submission" date="2018-02" db="EMBL/GenBank/DDBJ databases">
        <title>The genomes of Aspergillus section Nigri reveals drivers in fungal speciation.</title>
        <authorList>
            <consortium name="DOE Joint Genome Institute"/>
            <person name="Vesth T.C."/>
            <person name="Nybo J."/>
            <person name="Theobald S."/>
            <person name="Brandl J."/>
            <person name="Frisvad J.C."/>
            <person name="Nielsen K.F."/>
            <person name="Lyhne E.K."/>
            <person name="Kogle M.E."/>
            <person name="Kuo A."/>
            <person name="Riley R."/>
            <person name="Clum A."/>
            <person name="Nolan M."/>
            <person name="Lipzen A."/>
            <person name="Salamov A."/>
            <person name="Henrissat B."/>
            <person name="Wiebenga A."/>
            <person name="De vries R.P."/>
            <person name="Grigoriev I.V."/>
            <person name="Mortensen U.H."/>
            <person name="Andersen M.R."/>
            <person name="Baker S.E."/>
        </authorList>
    </citation>
    <scope>NUCLEOTIDE SEQUENCE [LARGE SCALE GENOMIC DNA]</scope>
    <source>
        <strain evidence="1 2">CBS 115571</strain>
    </source>
</reference>
<dbReference type="Proteomes" id="UP000249829">
    <property type="component" value="Unassembled WGS sequence"/>
</dbReference>
<gene>
    <name evidence="1" type="ORF">BO99DRAFT_390659</name>
</gene>
<protein>
    <submittedName>
        <fullName evidence="1">Uncharacterized protein</fullName>
    </submittedName>
</protein>
<keyword evidence="2" id="KW-1185">Reference proteome</keyword>
<name>A0A2V5H4D3_ASPV1</name>
<dbReference type="STRING" id="1450538.A0A2V5H4D3"/>
<sequence length="263" mass="30178">MNDALVRERADRRHALARIENLIKETPNMHVESSDLKAAGIRHLPLDLADGKNPQNRPRFFQPFQEELPLPESEEKMLEFEPDLERIMWETRDMELFLTKHFYKRGRYAALKYPHSLPPSGGYREIGDYKFGQLLEATGFNWYAASVTDYWAGNRPYFKVMLESDAIGDESKLLRGEIMTITDIMAARLRTKSLRPHIVAPILVVSLMGPRHARVLEADFDGKFLNIGASKLYDFTKKNTDAAQLLTRYWLGGACGQTEMKPS</sequence>
<evidence type="ECO:0000313" key="1">
    <source>
        <dbReference type="EMBL" id="PYI16464.1"/>
    </source>
</evidence>
<accession>A0A2V5H4D3</accession>
<dbReference type="OMA" id="HIIAPML"/>